<dbReference type="Proteomes" id="UP000265140">
    <property type="component" value="Chromosome 9"/>
</dbReference>
<evidence type="ECO:0000256" key="3">
    <source>
        <dbReference type="ARBA" id="ARBA00022737"/>
    </source>
</evidence>
<evidence type="ECO:0000256" key="1">
    <source>
        <dbReference type="ARBA" id="ARBA00004141"/>
    </source>
</evidence>
<dbReference type="GeneTree" id="ENSGT00950000182933"/>
<dbReference type="InterPro" id="IPR047123">
    <property type="entry name" value="MYADM-like"/>
</dbReference>
<dbReference type="GO" id="GO:0016020">
    <property type="term" value="C:membrane"/>
    <property type="evidence" value="ECO:0007669"/>
    <property type="project" value="UniProtKB-SubCell"/>
</dbReference>
<evidence type="ECO:0000259" key="9">
    <source>
        <dbReference type="PROSITE" id="PS51225"/>
    </source>
</evidence>
<feature type="transmembrane region" description="Helical" evidence="8">
    <location>
        <begin position="85"/>
        <end position="107"/>
    </location>
</feature>
<feature type="domain" description="MARVEL" evidence="9">
    <location>
        <begin position="9"/>
        <end position="145"/>
    </location>
</feature>
<keyword evidence="4 8" id="KW-1133">Transmembrane helix</keyword>
<accession>A0AAY5KB07</accession>
<dbReference type="PANTHER" id="PTHR17068">
    <property type="entry name" value="MYELOID-ASSOCIATED DIFFERENTIATION MARKER MYADM FAMILY MEMBER"/>
    <property type="match status" value="1"/>
</dbReference>
<evidence type="ECO:0000313" key="10">
    <source>
        <dbReference type="Ensembl" id="ENSELUP00000086223.1"/>
    </source>
</evidence>
<dbReference type="Ensembl" id="ENSELUT00000092559.1">
    <property type="protein sequence ID" value="ENSELUP00000086223.1"/>
    <property type="gene ID" value="ENSELUG00000038118.1"/>
</dbReference>
<reference evidence="10 11" key="1">
    <citation type="submission" date="2020-02" db="EMBL/GenBank/DDBJ databases">
        <title>Esox lucius (northern pike) genome, fEsoLuc1, primary haplotype.</title>
        <authorList>
            <person name="Myers G."/>
            <person name="Karagic N."/>
            <person name="Meyer A."/>
            <person name="Pippel M."/>
            <person name="Reichard M."/>
            <person name="Winkler S."/>
            <person name="Tracey A."/>
            <person name="Sims Y."/>
            <person name="Howe K."/>
            <person name="Rhie A."/>
            <person name="Formenti G."/>
            <person name="Durbin R."/>
            <person name="Fedrigo O."/>
            <person name="Jarvis E.D."/>
        </authorList>
    </citation>
    <scope>NUCLEOTIDE SEQUENCE [LARGE SCALE GENOMIC DNA]</scope>
</reference>
<reference evidence="10" key="2">
    <citation type="submission" date="2025-08" db="UniProtKB">
        <authorList>
            <consortium name="Ensembl"/>
        </authorList>
    </citation>
    <scope>IDENTIFICATION</scope>
</reference>
<evidence type="ECO:0000256" key="2">
    <source>
        <dbReference type="ARBA" id="ARBA00022692"/>
    </source>
</evidence>
<keyword evidence="5 7" id="KW-0472">Membrane</keyword>
<comment type="subcellular location">
    <subcellularLocation>
        <location evidence="1">Membrane</location>
        <topology evidence="1">Multi-pass membrane protein</topology>
    </subcellularLocation>
</comment>
<dbReference type="PANTHER" id="PTHR17068:SF3">
    <property type="entry name" value="MYELOID-ASSOCIATED DIFFERENTIATION MARKER"/>
    <property type="match status" value="1"/>
</dbReference>
<keyword evidence="3" id="KW-0677">Repeat</keyword>
<proteinExistence type="inferred from homology"/>
<feature type="transmembrane region" description="Helical" evidence="8">
    <location>
        <begin position="119"/>
        <end position="140"/>
    </location>
</feature>
<evidence type="ECO:0000313" key="11">
    <source>
        <dbReference type="Proteomes" id="UP000265140"/>
    </source>
</evidence>
<dbReference type="InterPro" id="IPR008253">
    <property type="entry name" value="Marvel"/>
</dbReference>
<name>A0AAY5KB07_ESOLU</name>
<evidence type="ECO:0000256" key="8">
    <source>
        <dbReference type="SAM" id="Phobius"/>
    </source>
</evidence>
<dbReference type="PROSITE" id="PS51225">
    <property type="entry name" value="MARVEL"/>
    <property type="match status" value="1"/>
</dbReference>
<feature type="transmembrane region" description="Helical" evidence="8">
    <location>
        <begin position="193"/>
        <end position="216"/>
    </location>
</feature>
<organism evidence="10 11">
    <name type="scientific">Esox lucius</name>
    <name type="common">Northern pike</name>
    <dbReference type="NCBI Taxonomy" id="8010"/>
    <lineage>
        <taxon>Eukaryota</taxon>
        <taxon>Metazoa</taxon>
        <taxon>Chordata</taxon>
        <taxon>Craniata</taxon>
        <taxon>Vertebrata</taxon>
        <taxon>Euteleostomi</taxon>
        <taxon>Actinopterygii</taxon>
        <taxon>Neopterygii</taxon>
        <taxon>Teleostei</taxon>
        <taxon>Protacanthopterygii</taxon>
        <taxon>Esociformes</taxon>
        <taxon>Esocidae</taxon>
        <taxon>Esox</taxon>
    </lineage>
</organism>
<sequence length="295" mass="32355">MFSWLEARDLTSPLSLVRMWALLSGCLTFSLVASLDESELASGDQMHSFKIFCMFTWCLFFLLTLLIHVVNIIQFHSLIPISWKNLTVTVAALAALMTLSASVRFPVAVMRHDNIQPCPVAAAVASCLTSVAYASEAYLIRNQAQDQRGYMASVPGLLKVLQLWGGCEMMALVAEHVHSYSGNSDGEGLVQLWVSGTFYVVCLLMSLVTVVVVLGDCAGRCLVPFDRLLASFSLIGVLLYVVANILCFARVLEKHHMGGRARPQITETMIASITLLGYTVDLAFAIKLLRDRSQA</sequence>
<evidence type="ECO:0000256" key="6">
    <source>
        <dbReference type="ARBA" id="ARBA00034721"/>
    </source>
</evidence>
<keyword evidence="11" id="KW-1185">Reference proteome</keyword>
<keyword evidence="2 7" id="KW-0812">Transmembrane</keyword>
<evidence type="ECO:0000256" key="7">
    <source>
        <dbReference type="PROSITE-ProRule" id="PRU00581"/>
    </source>
</evidence>
<comment type="similarity">
    <text evidence="6">Belongs to the MAL family.</text>
</comment>
<evidence type="ECO:0000256" key="5">
    <source>
        <dbReference type="ARBA" id="ARBA00023136"/>
    </source>
</evidence>
<feature type="transmembrane region" description="Helical" evidence="8">
    <location>
        <begin position="269"/>
        <end position="289"/>
    </location>
</feature>
<feature type="transmembrane region" description="Helical" evidence="8">
    <location>
        <begin position="152"/>
        <end position="173"/>
    </location>
</feature>
<evidence type="ECO:0000256" key="4">
    <source>
        <dbReference type="ARBA" id="ARBA00022989"/>
    </source>
</evidence>
<reference evidence="10" key="3">
    <citation type="submission" date="2025-09" db="UniProtKB">
        <authorList>
            <consortium name="Ensembl"/>
        </authorList>
    </citation>
    <scope>IDENTIFICATION</scope>
</reference>
<feature type="transmembrane region" description="Helical" evidence="8">
    <location>
        <begin position="47"/>
        <end position="73"/>
    </location>
</feature>
<feature type="transmembrane region" description="Helical" evidence="8">
    <location>
        <begin position="228"/>
        <end position="249"/>
    </location>
</feature>
<protein>
    <recommendedName>
        <fullName evidence="9">MARVEL domain-containing protein</fullName>
    </recommendedName>
</protein>
<dbReference type="AlphaFoldDB" id="A0AAY5KB07"/>